<protein>
    <submittedName>
        <fullName evidence="2">Uncharacterized protein</fullName>
    </submittedName>
</protein>
<reference evidence="2" key="1">
    <citation type="submission" date="2019-08" db="EMBL/GenBank/DDBJ databases">
        <authorList>
            <person name="Kucharzyk K."/>
            <person name="Murdoch R.W."/>
            <person name="Higgins S."/>
            <person name="Loffler F."/>
        </authorList>
    </citation>
    <scope>NUCLEOTIDE SEQUENCE</scope>
</reference>
<organism evidence="2">
    <name type="scientific">bioreactor metagenome</name>
    <dbReference type="NCBI Taxonomy" id="1076179"/>
    <lineage>
        <taxon>unclassified sequences</taxon>
        <taxon>metagenomes</taxon>
        <taxon>ecological metagenomes</taxon>
    </lineage>
</organism>
<dbReference type="EMBL" id="VSSQ01021367">
    <property type="protein sequence ID" value="MPM66904.1"/>
    <property type="molecule type" value="Genomic_DNA"/>
</dbReference>
<name>A0A645BYW9_9ZZZZ</name>
<accession>A0A645BYW9</accession>
<evidence type="ECO:0000313" key="2">
    <source>
        <dbReference type="EMBL" id="MPM66904.1"/>
    </source>
</evidence>
<gene>
    <name evidence="2" type="ORF">SDC9_113817</name>
</gene>
<dbReference type="AlphaFoldDB" id="A0A645BYW9"/>
<evidence type="ECO:0000256" key="1">
    <source>
        <dbReference type="SAM" id="MobiDB-lite"/>
    </source>
</evidence>
<feature type="compositionally biased region" description="Basic and acidic residues" evidence="1">
    <location>
        <begin position="25"/>
        <end position="36"/>
    </location>
</feature>
<proteinExistence type="predicted"/>
<feature type="region of interest" description="Disordered" evidence="1">
    <location>
        <begin position="19"/>
        <end position="49"/>
    </location>
</feature>
<sequence>MNASGRATVAINGLFEFRRGKRGGHAPDRHESESESFHFSPSINAMRLR</sequence>
<comment type="caution">
    <text evidence="2">The sequence shown here is derived from an EMBL/GenBank/DDBJ whole genome shotgun (WGS) entry which is preliminary data.</text>
</comment>